<dbReference type="Proteomes" id="UP001632038">
    <property type="component" value="Unassembled WGS sequence"/>
</dbReference>
<feature type="region of interest" description="Disordered" evidence="1">
    <location>
        <begin position="1"/>
        <end position="28"/>
    </location>
</feature>
<evidence type="ECO:0000313" key="3">
    <source>
        <dbReference type="Proteomes" id="UP001632038"/>
    </source>
</evidence>
<evidence type="ECO:0000256" key="1">
    <source>
        <dbReference type="SAM" id="MobiDB-lite"/>
    </source>
</evidence>
<name>A0ABD3DGU7_9LAMI</name>
<comment type="caution">
    <text evidence="2">The sequence shown here is derived from an EMBL/GenBank/DDBJ whole genome shotgun (WGS) entry which is preliminary data.</text>
</comment>
<protein>
    <submittedName>
        <fullName evidence="2">Uncharacterized protein</fullName>
    </submittedName>
</protein>
<dbReference type="AlphaFoldDB" id="A0ABD3DGU7"/>
<keyword evidence="3" id="KW-1185">Reference proteome</keyword>
<dbReference type="EMBL" id="JAVIJP010000017">
    <property type="protein sequence ID" value="KAL3641069.1"/>
    <property type="molecule type" value="Genomic_DNA"/>
</dbReference>
<feature type="compositionally biased region" description="Polar residues" evidence="1">
    <location>
        <begin position="1"/>
        <end position="24"/>
    </location>
</feature>
<dbReference type="Pfam" id="PF03087">
    <property type="entry name" value="BPS1"/>
    <property type="match status" value="1"/>
</dbReference>
<sequence length="258" mass="29026">MANPQTRFRSISFPSRSQPTNFETQLKKPKSCEVDPISSQAIQSGLLDLANYVQNLTQSTNYVHQDIKSIEQSLSGSIELLDSWGAIKELFQMMKENVHALQSAIRRKGLEYNSNIQNDINSYICIRKRMSKCISKTLKTLKNLENENLDVTGPTIALFKSVLGFLSCPAGRSGGWNLVSRLMMVKSVDRAMSEVRCVDSVLGAIRNGDSNKGVDLQMVLRSLQNLDDCVEGIELGLQRLFRQLMHFRVMLLNIVTDH</sequence>
<dbReference type="PANTHER" id="PTHR33070:SF120">
    <property type="entry name" value="EXPRESSED PROTEIN"/>
    <property type="match status" value="1"/>
</dbReference>
<proteinExistence type="predicted"/>
<dbReference type="PANTHER" id="PTHR33070">
    <property type="entry name" value="OS06G0725500 PROTEIN"/>
    <property type="match status" value="1"/>
</dbReference>
<reference evidence="3" key="1">
    <citation type="journal article" date="2024" name="IScience">
        <title>Strigolactones Initiate the Formation of Haustorium-like Structures in Castilleja.</title>
        <authorList>
            <person name="Buerger M."/>
            <person name="Peterson D."/>
            <person name="Chory J."/>
        </authorList>
    </citation>
    <scope>NUCLEOTIDE SEQUENCE [LARGE SCALE GENOMIC DNA]</scope>
</reference>
<accession>A0ABD3DGU7</accession>
<evidence type="ECO:0000313" key="2">
    <source>
        <dbReference type="EMBL" id="KAL3641069.1"/>
    </source>
</evidence>
<gene>
    <name evidence="2" type="ORF">CASFOL_016037</name>
</gene>
<dbReference type="InterPro" id="IPR004320">
    <property type="entry name" value="BPS1_pln"/>
</dbReference>
<organism evidence="2 3">
    <name type="scientific">Castilleja foliolosa</name>
    <dbReference type="NCBI Taxonomy" id="1961234"/>
    <lineage>
        <taxon>Eukaryota</taxon>
        <taxon>Viridiplantae</taxon>
        <taxon>Streptophyta</taxon>
        <taxon>Embryophyta</taxon>
        <taxon>Tracheophyta</taxon>
        <taxon>Spermatophyta</taxon>
        <taxon>Magnoliopsida</taxon>
        <taxon>eudicotyledons</taxon>
        <taxon>Gunneridae</taxon>
        <taxon>Pentapetalae</taxon>
        <taxon>asterids</taxon>
        <taxon>lamiids</taxon>
        <taxon>Lamiales</taxon>
        <taxon>Orobanchaceae</taxon>
        <taxon>Pedicularideae</taxon>
        <taxon>Castillejinae</taxon>
        <taxon>Castilleja</taxon>
    </lineage>
</organism>